<organism evidence="2 3">
    <name type="scientific">Trichinella britovi</name>
    <name type="common">Parasitic roundworm</name>
    <dbReference type="NCBI Taxonomy" id="45882"/>
    <lineage>
        <taxon>Eukaryota</taxon>
        <taxon>Metazoa</taxon>
        <taxon>Ecdysozoa</taxon>
        <taxon>Nematoda</taxon>
        <taxon>Enoplea</taxon>
        <taxon>Dorylaimia</taxon>
        <taxon>Trichinellida</taxon>
        <taxon>Trichinellidae</taxon>
        <taxon>Trichinella</taxon>
    </lineage>
</organism>
<dbReference type="Proteomes" id="UP000054653">
    <property type="component" value="Unassembled WGS sequence"/>
</dbReference>
<evidence type="ECO:0000256" key="1">
    <source>
        <dbReference type="SAM" id="MobiDB-lite"/>
    </source>
</evidence>
<accession>A0A0V1A2C6</accession>
<feature type="region of interest" description="Disordered" evidence="1">
    <location>
        <begin position="1"/>
        <end position="30"/>
    </location>
</feature>
<protein>
    <submittedName>
        <fullName evidence="2">Uncharacterized protein</fullName>
    </submittedName>
</protein>
<proteinExistence type="predicted"/>
<dbReference type="EMBL" id="JYDI01003501">
    <property type="protein sequence ID" value="KRY18606.1"/>
    <property type="molecule type" value="Genomic_DNA"/>
</dbReference>
<sequence length="30" mass="3269">MTCDDSQEGSLPDVPFSEPVMEDQLAKEGL</sequence>
<keyword evidence="3" id="KW-1185">Reference proteome</keyword>
<evidence type="ECO:0000313" key="2">
    <source>
        <dbReference type="EMBL" id="KRY18606.1"/>
    </source>
</evidence>
<comment type="caution">
    <text evidence="2">The sequence shown here is derived from an EMBL/GenBank/DDBJ whole genome shotgun (WGS) entry which is preliminary data.</text>
</comment>
<evidence type="ECO:0000313" key="3">
    <source>
        <dbReference type="Proteomes" id="UP000054653"/>
    </source>
</evidence>
<gene>
    <name evidence="2" type="ORF">T03_15681</name>
</gene>
<dbReference type="AlphaFoldDB" id="A0A0V1A2C6"/>
<reference evidence="2 3" key="1">
    <citation type="submission" date="2015-01" db="EMBL/GenBank/DDBJ databases">
        <title>Evolution of Trichinella species and genotypes.</title>
        <authorList>
            <person name="Korhonen P.K."/>
            <person name="Edoardo P."/>
            <person name="Giuseppe L.R."/>
            <person name="Gasser R.B."/>
        </authorList>
    </citation>
    <scope>NUCLEOTIDE SEQUENCE [LARGE SCALE GENOMIC DNA]</scope>
    <source>
        <strain evidence="2">ISS120</strain>
    </source>
</reference>
<name>A0A0V1A2C6_TRIBR</name>